<sequence>MRGVDGGGRRDRDILVQVSNAEASWMERSLEFFSNIYSGDKTPWIDRHRHRNHSSIV</sequence>
<protein>
    <submittedName>
        <fullName evidence="1">Uncharacterized protein</fullName>
    </submittedName>
</protein>
<dbReference type="Proteomes" id="UP000727407">
    <property type="component" value="Unassembled WGS sequence"/>
</dbReference>
<dbReference type="AlphaFoldDB" id="A0A8J4X6F4"/>
<organism evidence="1 2">
    <name type="scientific">Clarias magur</name>
    <name type="common">Asian catfish</name>
    <name type="synonym">Macropteronotus magur</name>
    <dbReference type="NCBI Taxonomy" id="1594786"/>
    <lineage>
        <taxon>Eukaryota</taxon>
        <taxon>Metazoa</taxon>
        <taxon>Chordata</taxon>
        <taxon>Craniata</taxon>
        <taxon>Vertebrata</taxon>
        <taxon>Euteleostomi</taxon>
        <taxon>Actinopterygii</taxon>
        <taxon>Neopterygii</taxon>
        <taxon>Teleostei</taxon>
        <taxon>Ostariophysi</taxon>
        <taxon>Siluriformes</taxon>
        <taxon>Clariidae</taxon>
        <taxon>Clarias</taxon>
    </lineage>
</organism>
<proteinExistence type="predicted"/>
<evidence type="ECO:0000313" key="1">
    <source>
        <dbReference type="EMBL" id="KAF5905927.1"/>
    </source>
</evidence>
<dbReference type="EMBL" id="QNUK01000038">
    <property type="protein sequence ID" value="KAF5905927.1"/>
    <property type="molecule type" value="Genomic_DNA"/>
</dbReference>
<evidence type="ECO:0000313" key="2">
    <source>
        <dbReference type="Proteomes" id="UP000727407"/>
    </source>
</evidence>
<accession>A0A8J4X6F4</accession>
<gene>
    <name evidence="1" type="ORF">DAT39_004205</name>
</gene>
<comment type="caution">
    <text evidence="1">The sequence shown here is derived from an EMBL/GenBank/DDBJ whole genome shotgun (WGS) entry which is preliminary data.</text>
</comment>
<name>A0A8J4X6F4_CLAMG</name>
<keyword evidence="2" id="KW-1185">Reference proteome</keyword>
<reference evidence="1" key="1">
    <citation type="submission" date="2020-07" db="EMBL/GenBank/DDBJ databases">
        <title>Clarias magur genome sequencing, assembly and annotation.</title>
        <authorList>
            <person name="Kushwaha B."/>
            <person name="Kumar R."/>
            <person name="Das P."/>
            <person name="Joshi C.G."/>
            <person name="Kumar D."/>
            <person name="Nagpure N.S."/>
            <person name="Pandey M."/>
            <person name="Agarwal S."/>
            <person name="Srivastava S."/>
            <person name="Singh M."/>
            <person name="Sahoo L."/>
            <person name="Jayasankar P."/>
            <person name="Meher P.K."/>
            <person name="Koringa P.G."/>
            <person name="Iquebal M.A."/>
            <person name="Das S.P."/>
            <person name="Bit A."/>
            <person name="Patnaik S."/>
            <person name="Patel N."/>
            <person name="Shah T.M."/>
            <person name="Hinsu A."/>
            <person name="Jena J.K."/>
        </authorList>
    </citation>
    <scope>NUCLEOTIDE SEQUENCE</scope>
    <source>
        <strain evidence="1">CIFAMagur01</strain>
        <tissue evidence="1">Testis</tissue>
    </source>
</reference>